<dbReference type="InterPro" id="IPR003385">
    <property type="entry name" value="Glyco_hydro_77"/>
</dbReference>
<dbReference type="Proteomes" id="UP000078428">
    <property type="component" value="Unassembled WGS sequence"/>
</dbReference>
<keyword evidence="7 10" id="KW-0119">Carbohydrate metabolism</keyword>
<dbReference type="Pfam" id="PF21226">
    <property type="entry name" value="MalQ_N"/>
    <property type="match status" value="1"/>
</dbReference>
<accession>A0A178MVQ5</accession>
<gene>
    <name evidence="12" type="ORF">A6A04_14285</name>
</gene>
<dbReference type="PANTHER" id="PTHR32438:SF5">
    <property type="entry name" value="4-ALPHA-GLUCANOTRANSFERASE DPE1, CHLOROPLASTIC_AMYLOPLASTIC"/>
    <property type="match status" value="1"/>
</dbReference>
<comment type="similarity">
    <text evidence="2 10">Belongs to the disproportionating enzyme family.</text>
</comment>
<dbReference type="OrthoDB" id="9800174at2"/>
<reference evidence="12 13" key="1">
    <citation type="submission" date="2016-04" db="EMBL/GenBank/DDBJ databases">
        <title>Draft genome sequence of freshwater magnetotactic bacteria Magnetospirillum marisnigri SP-1 and Magnetospirillum moscoviense BB-1.</title>
        <authorList>
            <person name="Koziaeva V."/>
            <person name="Dziuba M.V."/>
            <person name="Ivanov T.M."/>
            <person name="Kuznetsov B."/>
            <person name="Grouzdev D.S."/>
        </authorList>
    </citation>
    <scope>NUCLEOTIDE SEQUENCE [LARGE SCALE GENOMIC DNA]</scope>
    <source>
        <strain evidence="12 13">SP-1</strain>
    </source>
</reference>
<dbReference type="InterPro" id="IPR048458">
    <property type="entry name" value="MalQ_N"/>
</dbReference>
<evidence type="ECO:0000259" key="11">
    <source>
        <dbReference type="Pfam" id="PF21226"/>
    </source>
</evidence>
<evidence type="ECO:0000256" key="4">
    <source>
        <dbReference type="ARBA" id="ARBA00020295"/>
    </source>
</evidence>
<evidence type="ECO:0000256" key="2">
    <source>
        <dbReference type="ARBA" id="ARBA00005684"/>
    </source>
</evidence>
<evidence type="ECO:0000313" key="13">
    <source>
        <dbReference type="Proteomes" id="UP000078428"/>
    </source>
</evidence>
<proteinExistence type="inferred from homology"/>
<dbReference type="GO" id="GO:0004134">
    <property type="term" value="F:4-alpha-glucanotransferase activity"/>
    <property type="evidence" value="ECO:0007669"/>
    <property type="project" value="UniProtKB-EC"/>
</dbReference>
<evidence type="ECO:0000256" key="5">
    <source>
        <dbReference type="ARBA" id="ARBA00022676"/>
    </source>
</evidence>
<dbReference type="EC" id="2.4.1.25" evidence="3 10"/>
<evidence type="ECO:0000313" key="12">
    <source>
        <dbReference type="EMBL" id="OAN53127.1"/>
    </source>
</evidence>
<dbReference type="PANTHER" id="PTHR32438">
    <property type="entry name" value="4-ALPHA-GLUCANOTRANSFERASE DPE1, CHLOROPLASTIC/AMYLOPLASTIC"/>
    <property type="match status" value="1"/>
</dbReference>
<evidence type="ECO:0000256" key="7">
    <source>
        <dbReference type="ARBA" id="ARBA00023277"/>
    </source>
</evidence>
<dbReference type="EMBL" id="LWQT01000040">
    <property type="protein sequence ID" value="OAN53127.1"/>
    <property type="molecule type" value="Genomic_DNA"/>
</dbReference>
<feature type="domain" description="MalQ N-terminal beta-sandwich" evidence="11">
    <location>
        <begin position="68"/>
        <end position="166"/>
    </location>
</feature>
<comment type="catalytic activity">
    <reaction evidence="1 10">
        <text>Transfers a segment of a (1-&gt;4)-alpha-D-glucan to a new position in an acceptor, which may be glucose or a (1-&gt;4)-alpha-D-glucan.</text>
        <dbReference type="EC" id="2.4.1.25"/>
    </reaction>
</comment>
<dbReference type="NCBIfam" id="TIGR00217">
    <property type="entry name" value="malQ"/>
    <property type="match status" value="1"/>
</dbReference>
<comment type="caution">
    <text evidence="12">The sequence shown here is derived from an EMBL/GenBank/DDBJ whole genome shotgun (WGS) entry which is preliminary data.</text>
</comment>
<dbReference type="InterPro" id="IPR017853">
    <property type="entry name" value="GH"/>
</dbReference>
<name>A0A178MVQ5_9PROT</name>
<dbReference type="Pfam" id="PF02446">
    <property type="entry name" value="Glyco_hydro_77"/>
    <property type="match status" value="1"/>
</dbReference>
<evidence type="ECO:0000256" key="3">
    <source>
        <dbReference type="ARBA" id="ARBA00012560"/>
    </source>
</evidence>
<keyword evidence="6 10" id="KW-0808">Transferase</keyword>
<organism evidence="12 13">
    <name type="scientific">Paramagnetospirillum marisnigri</name>
    <dbReference type="NCBI Taxonomy" id="1285242"/>
    <lineage>
        <taxon>Bacteria</taxon>
        <taxon>Pseudomonadati</taxon>
        <taxon>Pseudomonadota</taxon>
        <taxon>Alphaproteobacteria</taxon>
        <taxon>Rhodospirillales</taxon>
        <taxon>Magnetospirillaceae</taxon>
        <taxon>Paramagnetospirillum</taxon>
    </lineage>
</organism>
<dbReference type="Gene3D" id="3.20.20.80">
    <property type="entry name" value="Glycosidases"/>
    <property type="match status" value="1"/>
</dbReference>
<dbReference type="SUPFAM" id="SSF51445">
    <property type="entry name" value="(Trans)glycosidases"/>
    <property type="match status" value="1"/>
</dbReference>
<keyword evidence="5 10" id="KW-0328">Glycosyltransferase</keyword>
<evidence type="ECO:0000256" key="9">
    <source>
        <dbReference type="ARBA" id="ARBA00031501"/>
    </source>
</evidence>
<dbReference type="AlphaFoldDB" id="A0A178MVQ5"/>
<dbReference type="RefSeq" id="WP_068490253.1">
    <property type="nucleotide sequence ID" value="NZ_LWQT01000040.1"/>
</dbReference>
<evidence type="ECO:0000256" key="1">
    <source>
        <dbReference type="ARBA" id="ARBA00000439"/>
    </source>
</evidence>
<sequence>MTGIPALDHLARLAGIEDGWWDFFGEWRVVPPETKRVFLAAMGLPAEDDEQIRASLRDLTSRTWRRWLEPVLIVEEGSPPPSISVTVPADCNMTEYQWVLEEELGIAHRGSLRPHDLRWGEEHEVDGRLVHRRWFDLPALPPMGYHRLTLTDPSGVSTAMSLIITPARAFVPEAVANPPGAWGIASQIYALRTPKDWGVGSYGALAELAEGAGRLGASCVGINPLHALFPSHPDRFSPYSPSSRRFLNIAYIDVESIPEFSECMEAKRMFASPGFQASLARVRGTPLIEYPDAAQLARPMLEALYRWFRKTHLEPGDERGEAFRDFQRDGGPAARNFAVFETLHEHFEREGNGYWRQWPVDLRRPGSPEIEAFALAHGERVEFFQWLQFIADEQLGRAHRAGVAAGASMGLYRDLAVGIAGDGAEAWAEQESLALGVSVGAPPDPLALKGQDWGLIPFNPITLRENAYAPFIGVMAANMRHAGALRLDHAMSLQRLYWVPPGLPADQGAYVRYPVDDLFRLVALESRRNRCLVIGEDLGTVPEGFRERMDRLGLFAYRVMVFEKTETGKIRPPAKFDTQALAIFATHDLPSARGWWAGKDIDQREKLDLYPRPGQAAEEREARQTDREAMVEAMAAEDLLGSGFPTTPALSDAQAVELAAAAHAYLARSAARLMMVQMEDVLGQDLQMNLPGTTVQHPNWRRRFTQNCGELVADPRMRQLAEVLSARAAKQIS</sequence>
<evidence type="ECO:0000256" key="6">
    <source>
        <dbReference type="ARBA" id="ARBA00022679"/>
    </source>
</evidence>
<protein>
    <recommendedName>
        <fullName evidence="4 10">4-alpha-glucanotransferase</fullName>
        <ecNumber evidence="3 10">2.4.1.25</ecNumber>
    </recommendedName>
    <alternativeName>
        <fullName evidence="8 10">Amylomaltase</fullName>
    </alternativeName>
    <alternativeName>
        <fullName evidence="9 10">Disproportionating enzyme</fullName>
    </alternativeName>
</protein>
<dbReference type="GO" id="GO:0005975">
    <property type="term" value="P:carbohydrate metabolic process"/>
    <property type="evidence" value="ECO:0007669"/>
    <property type="project" value="InterPro"/>
</dbReference>
<evidence type="ECO:0000256" key="10">
    <source>
        <dbReference type="RuleBase" id="RU361207"/>
    </source>
</evidence>
<evidence type="ECO:0000256" key="8">
    <source>
        <dbReference type="ARBA" id="ARBA00031423"/>
    </source>
</evidence>
<dbReference type="STRING" id="1285242.A6A04_14285"/>
<keyword evidence="13" id="KW-1185">Reference proteome</keyword>